<sequence length="119" mass="13432">MRQIKSFNAVRMMVAGFVILFMALSYGNVDGMIAKYNIARYENGTLNNLDIEALAQLSEASVPYIYKAYQNTSNQNLKADLKNILVQSSSGEDSNLFVDPETFRNFNFQDRTADEIARS</sequence>
<evidence type="ECO:0000313" key="1">
    <source>
        <dbReference type="EMBL" id="MPN08404.1"/>
    </source>
</evidence>
<accession>A0A645F709</accession>
<reference evidence="1" key="1">
    <citation type="submission" date="2019-08" db="EMBL/GenBank/DDBJ databases">
        <authorList>
            <person name="Kucharzyk K."/>
            <person name="Murdoch R.W."/>
            <person name="Higgins S."/>
            <person name="Loffler F."/>
        </authorList>
    </citation>
    <scope>NUCLEOTIDE SEQUENCE</scope>
</reference>
<dbReference type="Pfam" id="PF13687">
    <property type="entry name" value="DUF4153"/>
    <property type="match status" value="1"/>
</dbReference>
<comment type="caution">
    <text evidence="1">The sequence shown here is derived from an EMBL/GenBank/DDBJ whole genome shotgun (WGS) entry which is preliminary data.</text>
</comment>
<gene>
    <name evidence="1" type="ORF">SDC9_155686</name>
</gene>
<dbReference type="AlphaFoldDB" id="A0A645F709"/>
<name>A0A645F709_9ZZZZ</name>
<proteinExistence type="predicted"/>
<organism evidence="1">
    <name type="scientific">bioreactor metagenome</name>
    <dbReference type="NCBI Taxonomy" id="1076179"/>
    <lineage>
        <taxon>unclassified sequences</taxon>
        <taxon>metagenomes</taxon>
        <taxon>ecological metagenomes</taxon>
    </lineage>
</organism>
<dbReference type="InterPro" id="IPR025291">
    <property type="entry name" value="DUF4153"/>
</dbReference>
<protein>
    <submittedName>
        <fullName evidence="1">Uncharacterized protein</fullName>
    </submittedName>
</protein>
<dbReference type="EMBL" id="VSSQ01054449">
    <property type="protein sequence ID" value="MPN08404.1"/>
    <property type="molecule type" value="Genomic_DNA"/>
</dbReference>